<evidence type="ECO:0008006" key="4">
    <source>
        <dbReference type="Google" id="ProtNLM"/>
    </source>
</evidence>
<feature type="region of interest" description="Disordered" evidence="1">
    <location>
        <begin position="68"/>
        <end position="150"/>
    </location>
</feature>
<dbReference type="Proteomes" id="UP001164305">
    <property type="component" value="Chromosome"/>
</dbReference>
<feature type="region of interest" description="Disordered" evidence="1">
    <location>
        <begin position="202"/>
        <end position="230"/>
    </location>
</feature>
<evidence type="ECO:0000313" key="3">
    <source>
        <dbReference type="Proteomes" id="UP001164305"/>
    </source>
</evidence>
<dbReference type="EMBL" id="CP107020">
    <property type="protein sequence ID" value="UYG17636.1"/>
    <property type="molecule type" value="Genomic_DNA"/>
</dbReference>
<name>A0ABY6G4B7_9MICO</name>
<feature type="compositionally biased region" description="Low complexity" evidence="1">
    <location>
        <begin position="69"/>
        <end position="81"/>
    </location>
</feature>
<protein>
    <recommendedName>
        <fullName evidence="4">Thioredoxin</fullName>
    </recommendedName>
</protein>
<evidence type="ECO:0000313" key="2">
    <source>
        <dbReference type="EMBL" id="UYG17636.1"/>
    </source>
</evidence>
<dbReference type="RefSeq" id="WP_263594844.1">
    <property type="nucleotide sequence ID" value="NZ_CP107020.1"/>
</dbReference>
<evidence type="ECO:0000256" key="1">
    <source>
        <dbReference type="SAM" id="MobiDB-lite"/>
    </source>
</evidence>
<dbReference type="InterPro" id="IPR036249">
    <property type="entry name" value="Thioredoxin-like_sf"/>
</dbReference>
<keyword evidence="3" id="KW-1185">Reference proteome</keyword>
<proteinExistence type="predicted"/>
<sequence>MTVLSDTSRRDVAPAPGRVVVLVTAVWPDPCRPAPTLARELARKHRDSVMVVMVDLGEGPAATALVLTSGSRPSRGAGAAGQLPDSESRSDSLVLCAAGTAGEEIPGSSRPKHAGPAEGAEHVGPAPYGDKASGSAPYGEETSGSTPCCEKTAEAGADVARGAGLVVHPGEPLDRDALIDRWGITELPTWIAFDVDESTTASADEASMGGAEASAGGRGVREGGAMAELPGTERRRSCRYVESGRLTGALPKHEVERTLFRS</sequence>
<organism evidence="2 3">
    <name type="scientific">Brachybacterium huguangmaarense</name>
    <dbReference type="NCBI Taxonomy" id="1652028"/>
    <lineage>
        <taxon>Bacteria</taxon>
        <taxon>Bacillati</taxon>
        <taxon>Actinomycetota</taxon>
        <taxon>Actinomycetes</taxon>
        <taxon>Micrococcales</taxon>
        <taxon>Dermabacteraceae</taxon>
        <taxon>Brachybacterium</taxon>
    </lineage>
</organism>
<accession>A0ABY6G4B7</accession>
<gene>
    <name evidence="2" type="ORF">BRM3_04210</name>
</gene>
<reference evidence="2" key="1">
    <citation type="submission" date="2022-10" db="EMBL/GenBank/DDBJ databases">
        <title>Whole-Genome Sequencing of Brachybacterium huguangmaarense BRM-3, Isolated from Betula schmidtii.</title>
        <authorList>
            <person name="Haam D."/>
        </authorList>
    </citation>
    <scope>NUCLEOTIDE SEQUENCE</scope>
    <source>
        <strain evidence="2">BRM-3</strain>
    </source>
</reference>
<feature type="compositionally biased region" description="Low complexity" evidence="1">
    <location>
        <begin position="202"/>
        <end position="215"/>
    </location>
</feature>
<dbReference type="SUPFAM" id="SSF52833">
    <property type="entry name" value="Thioredoxin-like"/>
    <property type="match status" value="1"/>
</dbReference>